<dbReference type="SUPFAM" id="SSF53850">
    <property type="entry name" value="Periplasmic binding protein-like II"/>
    <property type="match status" value="1"/>
</dbReference>
<dbReference type="GO" id="GO:1904680">
    <property type="term" value="F:peptide transmembrane transporter activity"/>
    <property type="evidence" value="ECO:0007669"/>
    <property type="project" value="TreeGrafter"/>
</dbReference>
<comment type="subcellular location">
    <subcellularLocation>
        <location evidence="1">Periplasm</location>
    </subcellularLocation>
</comment>
<dbReference type="InterPro" id="IPR000914">
    <property type="entry name" value="SBP_5_dom"/>
</dbReference>
<comment type="caution">
    <text evidence="5">The sequence shown here is derived from an EMBL/GenBank/DDBJ whole genome shotgun (WGS) entry which is preliminary data.</text>
</comment>
<evidence type="ECO:0000256" key="1">
    <source>
        <dbReference type="ARBA" id="ARBA00004418"/>
    </source>
</evidence>
<feature type="region of interest" description="Disordered" evidence="3">
    <location>
        <begin position="1"/>
        <end position="40"/>
    </location>
</feature>
<dbReference type="Proteomes" id="UP000319897">
    <property type="component" value="Unassembled WGS sequence"/>
</dbReference>
<dbReference type="OrthoDB" id="9803988at2"/>
<dbReference type="AlphaFoldDB" id="A0A501XG68"/>
<organism evidence="5 6">
    <name type="scientific">Sandaracinobacter neustonicus</name>
    <dbReference type="NCBI Taxonomy" id="1715348"/>
    <lineage>
        <taxon>Bacteria</taxon>
        <taxon>Pseudomonadati</taxon>
        <taxon>Pseudomonadota</taxon>
        <taxon>Alphaproteobacteria</taxon>
        <taxon>Sphingomonadales</taxon>
        <taxon>Sphingosinicellaceae</taxon>
        <taxon>Sandaracinobacter</taxon>
    </lineage>
</organism>
<protein>
    <submittedName>
        <fullName evidence="5">ABC transporter substrate-binding protein</fullName>
    </submittedName>
</protein>
<dbReference type="InterPro" id="IPR039424">
    <property type="entry name" value="SBP_5"/>
</dbReference>
<dbReference type="CDD" id="cd00995">
    <property type="entry name" value="PBP2_NikA_DppA_OppA_like"/>
    <property type="match status" value="1"/>
</dbReference>
<evidence type="ECO:0000259" key="4">
    <source>
        <dbReference type="Pfam" id="PF00496"/>
    </source>
</evidence>
<dbReference type="Gene3D" id="3.40.190.10">
    <property type="entry name" value="Periplasmic binding protein-like II"/>
    <property type="match status" value="1"/>
</dbReference>
<evidence type="ECO:0000256" key="2">
    <source>
        <dbReference type="ARBA" id="ARBA00005695"/>
    </source>
</evidence>
<name>A0A501XG68_9SPHN</name>
<reference evidence="5 6" key="1">
    <citation type="submission" date="2019-06" db="EMBL/GenBank/DDBJ databases">
        <authorList>
            <person name="Lee I."/>
            <person name="Jang G.I."/>
            <person name="Hwang C.Y."/>
        </authorList>
    </citation>
    <scope>NUCLEOTIDE SEQUENCE [LARGE SCALE GENOMIC DNA]</scope>
    <source>
        <strain evidence="5 6">PAMC 28131</strain>
    </source>
</reference>
<comment type="similarity">
    <text evidence="2">Belongs to the bacterial solute-binding protein 5 family.</text>
</comment>
<dbReference type="PANTHER" id="PTHR30290">
    <property type="entry name" value="PERIPLASMIC BINDING COMPONENT OF ABC TRANSPORTER"/>
    <property type="match status" value="1"/>
</dbReference>
<feature type="domain" description="Solute-binding protein family 5" evidence="4">
    <location>
        <begin position="127"/>
        <end position="479"/>
    </location>
</feature>
<keyword evidence="6" id="KW-1185">Reference proteome</keyword>
<dbReference type="Pfam" id="PF00496">
    <property type="entry name" value="SBP_bac_5"/>
    <property type="match status" value="1"/>
</dbReference>
<evidence type="ECO:0000313" key="5">
    <source>
        <dbReference type="EMBL" id="TPE59536.1"/>
    </source>
</evidence>
<gene>
    <name evidence="5" type="ORF">FJQ54_13730</name>
</gene>
<proteinExistence type="inferred from homology"/>
<accession>A0A501XG68</accession>
<dbReference type="GO" id="GO:0015833">
    <property type="term" value="P:peptide transport"/>
    <property type="evidence" value="ECO:0007669"/>
    <property type="project" value="TreeGrafter"/>
</dbReference>
<sequence length="563" mass="60227">MSQPVRSDGPFSRTRGVEPTRPAMSLETRSMPPSYHASSGFPAPRAHIKIIRLESCAISADWPWPMVLARQMLLPALLSLALLPACRGPDAADVPLAVDAVGDRAARAIVADAVNAGLTSRDSAGLVIPGLAQSWRVSDDGLSIVFRLRDAQFVGGAKVSAADVVDSLQRARRGNAGALTRDLLAGVTDVNAPLDNVIELRLSTPQPELLELLATPPLAIRARRSRETAGAFLAGAPATGTEKGAVALRANPRYFAADRVALESASVHSTEAEAAIQRFNRGETDLVLGGGLDGFGAARATAPRGTLQLEQPRAALLLLLNQRQEPLSDPRVRRALALAIDRNALGEAFFGSRSATGVPALSPSNIAGYAPPEPGWTAQPFVGRQEEARKLLTEAGFDPVTNRLKLAVSIRQSPGETRLMELVAADLAQVGVDLTLERRDADSQRRAIATGSFQLALTRRDTPVDSPLPFLWPNLCRRNNQGVCLPEADKLYAESWKAPTRGERLTALREAERLWAENGAAIGLVQPMGWSLVSPRLTGFTANPGGSHSLRHLSIDPTRRFLK</sequence>
<dbReference type="Gene3D" id="3.10.105.10">
    <property type="entry name" value="Dipeptide-binding Protein, Domain 3"/>
    <property type="match status" value="1"/>
</dbReference>
<dbReference type="EMBL" id="VFSU01000030">
    <property type="protein sequence ID" value="TPE59536.1"/>
    <property type="molecule type" value="Genomic_DNA"/>
</dbReference>
<evidence type="ECO:0000256" key="3">
    <source>
        <dbReference type="SAM" id="MobiDB-lite"/>
    </source>
</evidence>
<evidence type="ECO:0000313" key="6">
    <source>
        <dbReference type="Proteomes" id="UP000319897"/>
    </source>
</evidence>